<feature type="transmembrane region" description="Helical" evidence="1">
    <location>
        <begin position="117"/>
        <end position="135"/>
    </location>
</feature>
<protein>
    <submittedName>
        <fullName evidence="2">4301_t:CDS:1</fullName>
    </submittedName>
</protein>
<keyword evidence="1" id="KW-1133">Transmembrane helix</keyword>
<comment type="caution">
    <text evidence="2">The sequence shown here is derived from an EMBL/GenBank/DDBJ whole genome shotgun (WGS) entry which is preliminary data.</text>
</comment>
<accession>A0A9N9H2U5</accession>
<feature type="transmembrane region" description="Helical" evidence="1">
    <location>
        <begin position="7"/>
        <end position="27"/>
    </location>
</feature>
<evidence type="ECO:0000313" key="2">
    <source>
        <dbReference type="EMBL" id="CAG8643183.1"/>
    </source>
</evidence>
<reference evidence="2" key="1">
    <citation type="submission" date="2021-06" db="EMBL/GenBank/DDBJ databases">
        <authorList>
            <person name="Kallberg Y."/>
            <person name="Tangrot J."/>
            <person name="Rosling A."/>
        </authorList>
    </citation>
    <scope>NUCLEOTIDE SEQUENCE</scope>
    <source>
        <strain evidence="2">UK204</strain>
    </source>
</reference>
<sequence length="182" mass="20888">MPTLYTYITTSLTFTVTYSCSLISLFMPEWLRFESPRPYKTITNYGLFQKCSTLNDVKCRDFPSIDYGDCEEERFCEEWNTARNAMIFAAVIGGLTLIYCIIVLLSGGSHHKHAWKVFVALLQISSIALITHLYFTSNQFLYGVRFDNSYFLSTGSSVVNFILSLILFFFGRSFRPSYEPIG</sequence>
<keyword evidence="1" id="KW-0812">Transmembrane</keyword>
<evidence type="ECO:0000256" key="1">
    <source>
        <dbReference type="SAM" id="Phobius"/>
    </source>
</evidence>
<dbReference type="AlphaFoldDB" id="A0A9N9H2U5"/>
<dbReference type="OrthoDB" id="61370at2759"/>
<name>A0A9N9H2U5_9GLOM</name>
<dbReference type="Gene3D" id="1.20.140.150">
    <property type="match status" value="1"/>
</dbReference>
<proteinExistence type="predicted"/>
<dbReference type="EMBL" id="CAJVPQ010004044">
    <property type="protein sequence ID" value="CAG8643183.1"/>
    <property type="molecule type" value="Genomic_DNA"/>
</dbReference>
<keyword evidence="1" id="KW-0472">Membrane</keyword>
<dbReference type="Proteomes" id="UP000789570">
    <property type="component" value="Unassembled WGS sequence"/>
</dbReference>
<organism evidence="2 3">
    <name type="scientific">Funneliformis caledonium</name>
    <dbReference type="NCBI Taxonomy" id="1117310"/>
    <lineage>
        <taxon>Eukaryota</taxon>
        <taxon>Fungi</taxon>
        <taxon>Fungi incertae sedis</taxon>
        <taxon>Mucoromycota</taxon>
        <taxon>Glomeromycotina</taxon>
        <taxon>Glomeromycetes</taxon>
        <taxon>Glomerales</taxon>
        <taxon>Glomeraceae</taxon>
        <taxon>Funneliformis</taxon>
    </lineage>
</organism>
<gene>
    <name evidence="2" type="ORF">FCALED_LOCUS10677</name>
</gene>
<feature type="transmembrane region" description="Helical" evidence="1">
    <location>
        <begin position="85"/>
        <end position="105"/>
    </location>
</feature>
<keyword evidence="3" id="KW-1185">Reference proteome</keyword>
<evidence type="ECO:0000313" key="3">
    <source>
        <dbReference type="Proteomes" id="UP000789570"/>
    </source>
</evidence>
<feature type="transmembrane region" description="Helical" evidence="1">
    <location>
        <begin position="150"/>
        <end position="170"/>
    </location>
</feature>